<feature type="transmembrane region" description="Helical" evidence="6">
    <location>
        <begin position="189"/>
        <end position="208"/>
    </location>
</feature>
<evidence type="ECO:0000313" key="9">
    <source>
        <dbReference type="EMBL" id="MBC1401636.1"/>
    </source>
</evidence>
<dbReference type="eggNOG" id="COG4603">
    <property type="taxonomic scope" value="Bacteria"/>
</dbReference>
<dbReference type="Proteomes" id="UP000543005">
    <property type="component" value="Unassembled WGS sequence"/>
</dbReference>
<evidence type="ECO:0000313" key="22">
    <source>
        <dbReference type="Proteomes" id="UP000519573"/>
    </source>
</evidence>
<gene>
    <name evidence="7" type="ORF">EP57_06840</name>
    <name evidence="8" type="ORF">HB759_04900</name>
    <name evidence="9" type="ORF">HB836_08470</name>
    <name evidence="11" type="ORF">HB904_02895</name>
    <name evidence="10" type="ORF">HB907_00710</name>
    <name evidence="12" type="ORF">HCA52_06720</name>
    <name evidence="13" type="ORF">HCA78_12315</name>
    <name evidence="17" type="ORF">HCB25_06445</name>
    <name evidence="14" type="ORF">HCB26_05230</name>
    <name evidence="15" type="ORF">HCB27_11185</name>
    <name evidence="16" type="ORF">HCB35_11575</name>
    <name evidence="18" type="ORF">HCB69_07105</name>
    <name evidence="19" type="ORF">HCC36_15550</name>
    <name evidence="20" type="ORF">HCJ81_03635</name>
</gene>
<dbReference type="EMBL" id="JAARSH010000002">
    <property type="protein sequence ID" value="MBC1615117.1"/>
    <property type="molecule type" value="Genomic_DNA"/>
</dbReference>
<feature type="transmembrane region" description="Helical" evidence="6">
    <location>
        <begin position="318"/>
        <end position="336"/>
    </location>
</feature>
<evidence type="ECO:0000313" key="15">
    <source>
        <dbReference type="EMBL" id="MBC2177185.1"/>
    </source>
</evidence>
<dbReference type="GO" id="GO:0022857">
    <property type="term" value="F:transmembrane transporter activity"/>
    <property type="evidence" value="ECO:0007669"/>
    <property type="project" value="InterPro"/>
</dbReference>
<evidence type="ECO:0000256" key="2">
    <source>
        <dbReference type="ARBA" id="ARBA00022475"/>
    </source>
</evidence>
<evidence type="ECO:0000256" key="5">
    <source>
        <dbReference type="ARBA" id="ARBA00023136"/>
    </source>
</evidence>
<dbReference type="EMBL" id="JAARZS010000015">
    <property type="protein sequence ID" value="MBC2284141.1"/>
    <property type="molecule type" value="Genomic_DNA"/>
</dbReference>
<keyword evidence="4 6" id="KW-1133">Transmembrane helix</keyword>
<evidence type="ECO:0000313" key="12">
    <source>
        <dbReference type="EMBL" id="MBC1793106.1"/>
    </source>
</evidence>
<evidence type="ECO:0000313" key="29">
    <source>
        <dbReference type="Proteomes" id="UP000550367"/>
    </source>
</evidence>
<evidence type="ECO:0000313" key="10">
    <source>
        <dbReference type="EMBL" id="MBC1563905.1"/>
    </source>
</evidence>
<dbReference type="EMBL" id="JAAROL010000001">
    <property type="protein sequence ID" value="MBC1331284.1"/>
    <property type="molecule type" value="Genomic_DNA"/>
</dbReference>
<evidence type="ECO:0000313" key="18">
    <source>
        <dbReference type="EMBL" id="MBC2284141.1"/>
    </source>
</evidence>
<feature type="transmembrane region" description="Helical" evidence="6">
    <location>
        <begin position="229"/>
        <end position="252"/>
    </location>
</feature>
<feature type="transmembrane region" description="Helical" evidence="6">
    <location>
        <begin position="105"/>
        <end position="125"/>
    </location>
</feature>
<keyword evidence="2" id="KW-1003">Cell membrane</keyword>
<dbReference type="EMBL" id="JAARVG010000005">
    <property type="protein sequence ID" value="MBC1793106.1"/>
    <property type="molecule type" value="Genomic_DNA"/>
</dbReference>
<dbReference type="STRING" id="1552123.EP57_06840"/>
<evidence type="ECO:0000313" key="8">
    <source>
        <dbReference type="EMBL" id="MBC1331284.1"/>
    </source>
</evidence>
<dbReference type="Proteomes" id="UP000544413">
    <property type="component" value="Unassembled WGS sequence"/>
</dbReference>
<dbReference type="EMBL" id="JAASWV010000004">
    <property type="protein sequence ID" value="MBC2309963.1"/>
    <property type="molecule type" value="Genomic_DNA"/>
</dbReference>
<evidence type="ECO:0000313" key="19">
    <source>
        <dbReference type="EMBL" id="MBC2294638.1"/>
    </source>
</evidence>
<dbReference type="Proteomes" id="UP000565628">
    <property type="component" value="Unassembled WGS sequence"/>
</dbReference>
<evidence type="ECO:0000313" key="33">
    <source>
        <dbReference type="Proteomes" id="UP000585696"/>
    </source>
</evidence>
<evidence type="ECO:0000256" key="6">
    <source>
        <dbReference type="SAM" id="Phobius"/>
    </source>
</evidence>
<dbReference type="InterPro" id="IPR001851">
    <property type="entry name" value="ABC_transp_permease"/>
</dbReference>
<evidence type="ECO:0000313" key="32">
    <source>
        <dbReference type="Proteomes" id="UP000574104"/>
    </source>
</evidence>
<evidence type="ECO:0000313" key="16">
    <source>
        <dbReference type="EMBL" id="MBC2241105.1"/>
    </source>
</evidence>
<dbReference type="Proteomes" id="UP000541735">
    <property type="component" value="Unassembled WGS sequence"/>
</dbReference>
<dbReference type="Proteomes" id="UP000553016">
    <property type="component" value="Unassembled WGS sequence"/>
</dbReference>
<reference evidence="7 21" key="1">
    <citation type="submission" date="2014-05" db="EMBL/GenBank/DDBJ databases">
        <title>Novel Listeriaceae from food processing environments.</title>
        <authorList>
            <person name="den Bakker H.C."/>
        </authorList>
    </citation>
    <scope>NUCLEOTIDE SEQUENCE [LARGE SCALE GENOMIC DNA]</scope>
    <source>
        <strain evidence="7 21">FSL A5-0281</strain>
    </source>
</reference>
<dbReference type="PANTHER" id="PTHR47089:SF1">
    <property type="entry name" value="GUANOSINE ABC TRANSPORTER PERMEASE PROTEIN NUPP"/>
    <property type="match status" value="1"/>
</dbReference>
<dbReference type="Proteomes" id="UP000029844">
    <property type="component" value="Unassembled WGS sequence"/>
</dbReference>
<evidence type="ECO:0000313" key="14">
    <source>
        <dbReference type="EMBL" id="MBC2165966.1"/>
    </source>
</evidence>
<dbReference type="CDD" id="cd06580">
    <property type="entry name" value="TM_PBP1_transp_TpRbsC_like"/>
    <property type="match status" value="1"/>
</dbReference>
<dbReference type="EMBL" id="JAARYH010000002">
    <property type="protein sequence ID" value="MBC2165966.1"/>
    <property type="molecule type" value="Genomic_DNA"/>
</dbReference>
<sequence>MSKKIQALVIPITAVILGLLFGALIMLLFGYNPVDAYIALFQGAFGDSFYLGETIRQATPYILVGLSIAIAFKAGLFNIGAEGQLLMGWIGAVSVALSFDGLSKWIHLPLALLAGIIFGAIWAFIPGILKATLRVNEVIVTIMLNYTALYIFNYIVQNVLTNQMDKTKEIPASASLQSPFLQEMTQYSSLHWGILIAVGCALIMWLVIDKTTFGYELKSVGFNQNASKYAGMSVAKTIVISMIIAGGLAGLAGAMEGLGNYGTAYVLPTSPGTGFDGIAVALLGGNSPIGIIFSAILFGALKVGSLNMPAVAGVPNELVNVVIALIIFFVASSYIIRWAMDKFAKKGAKTK</sequence>
<name>A0A099WA13_9LIST</name>
<dbReference type="RefSeq" id="WP_036085367.1">
    <property type="nucleotide sequence ID" value="NZ_CBCSHQ010000014.1"/>
</dbReference>
<evidence type="ECO:0000313" key="27">
    <source>
        <dbReference type="Proteomes" id="UP000544413"/>
    </source>
</evidence>
<dbReference type="EMBL" id="JAARPT010000004">
    <property type="protein sequence ID" value="MBC1401636.1"/>
    <property type="molecule type" value="Genomic_DNA"/>
</dbReference>
<evidence type="ECO:0000313" key="24">
    <source>
        <dbReference type="Proteomes" id="UP000539064"/>
    </source>
</evidence>
<dbReference type="OrthoDB" id="45037at2"/>
<evidence type="ECO:0000313" key="30">
    <source>
        <dbReference type="Proteomes" id="UP000553016"/>
    </source>
</evidence>
<evidence type="ECO:0000313" key="13">
    <source>
        <dbReference type="EMBL" id="MBC2004559.1"/>
    </source>
</evidence>
<comment type="subcellular location">
    <subcellularLocation>
        <location evidence="1">Cell membrane</location>
        <topology evidence="1">Multi-pass membrane protein</topology>
    </subcellularLocation>
</comment>
<dbReference type="Proteomes" id="UP000550367">
    <property type="component" value="Unassembled WGS sequence"/>
</dbReference>
<evidence type="ECO:0000256" key="4">
    <source>
        <dbReference type="ARBA" id="ARBA00022989"/>
    </source>
</evidence>
<accession>A0A099WA13</accession>
<dbReference type="PANTHER" id="PTHR47089">
    <property type="entry name" value="ABC TRANSPORTER, PERMEASE PROTEIN"/>
    <property type="match status" value="1"/>
</dbReference>
<reference evidence="22 23" key="2">
    <citation type="submission" date="2020-03" db="EMBL/GenBank/DDBJ databases">
        <title>Soil Listeria distribution.</title>
        <authorList>
            <person name="Liao J."/>
            <person name="Wiedmann M."/>
        </authorList>
    </citation>
    <scope>NUCLEOTIDE SEQUENCE [LARGE SCALE GENOMIC DNA]</scope>
    <source>
        <strain evidence="20 31">FSL L7-0039</strain>
        <strain evidence="19 26">FSL L7-0051</strain>
        <strain evidence="18 33">FSL L7-0054</strain>
        <strain evidence="16 30">FSL L7-0149</strain>
        <strain evidence="17 29">FSL L7-0153</strain>
        <strain evidence="14 22">FSL L7-0245</strain>
        <strain evidence="15 25">FSL L7-0259</strain>
        <strain evidence="13 28">FSL L7-0435</strain>
        <strain evidence="12 24">FSL L7-0978</strain>
        <strain evidence="11 32">FSL L7-1299</strain>
        <strain evidence="10 34">FSL L7-1427</strain>
        <strain evidence="9 27">FSL L7-1658</strain>
        <strain evidence="8 23">FSL L7-1833</strain>
    </source>
</reference>
<dbReference type="EMBL" id="JNFA01000019">
    <property type="protein sequence ID" value="KGL41551.1"/>
    <property type="molecule type" value="Genomic_DNA"/>
</dbReference>
<evidence type="ECO:0000313" key="34">
    <source>
        <dbReference type="Proteomes" id="UP000586951"/>
    </source>
</evidence>
<feature type="transmembrane region" description="Helical" evidence="6">
    <location>
        <begin position="58"/>
        <end position="76"/>
    </location>
</feature>
<evidence type="ECO:0000313" key="28">
    <source>
        <dbReference type="Proteomes" id="UP000546806"/>
    </source>
</evidence>
<evidence type="ECO:0000313" key="17">
    <source>
        <dbReference type="EMBL" id="MBC2243704.1"/>
    </source>
</evidence>
<dbReference type="EMBL" id="JAARZT010000039">
    <property type="protein sequence ID" value="MBC2294638.1"/>
    <property type="molecule type" value="Genomic_DNA"/>
</dbReference>
<dbReference type="EMBL" id="JAARZA010000004">
    <property type="protein sequence ID" value="MBC2241105.1"/>
    <property type="molecule type" value="Genomic_DNA"/>
</dbReference>
<feature type="transmembrane region" description="Helical" evidence="6">
    <location>
        <begin position="137"/>
        <end position="156"/>
    </location>
</feature>
<proteinExistence type="predicted"/>
<dbReference type="EMBL" id="JAARYY010000003">
    <property type="protein sequence ID" value="MBC2243704.1"/>
    <property type="molecule type" value="Genomic_DNA"/>
</dbReference>
<evidence type="ECO:0000313" key="23">
    <source>
        <dbReference type="Proteomes" id="UP000532866"/>
    </source>
</evidence>
<dbReference type="Proteomes" id="UP000586951">
    <property type="component" value="Unassembled WGS sequence"/>
</dbReference>
<feature type="transmembrane region" description="Helical" evidence="6">
    <location>
        <begin position="7"/>
        <end position="31"/>
    </location>
</feature>
<evidence type="ECO:0000313" key="7">
    <source>
        <dbReference type="EMBL" id="KGL41551.1"/>
    </source>
</evidence>
<dbReference type="Proteomes" id="UP000539064">
    <property type="component" value="Unassembled WGS sequence"/>
</dbReference>
<dbReference type="Proteomes" id="UP000532866">
    <property type="component" value="Unassembled WGS sequence"/>
</dbReference>
<evidence type="ECO:0000313" key="26">
    <source>
        <dbReference type="Proteomes" id="UP000543005"/>
    </source>
</evidence>
<dbReference type="GO" id="GO:0005886">
    <property type="term" value="C:plasma membrane"/>
    <property type="evidence" value="ECO:0007669"/>
    <property type="project" value="UniProtKB-SubCell"/>
</dbReference>
<dbReference type="EMBL" id="JAARYD010000005">
    <property type="protein sequence ID" value="MBC2177185.1"/>
    <property type="molecule type" value="Genomic_DNA"/>
</dbReference>
<feature type="transmembrane region" description="Helical" evidence="6">
    <location>
        <begin position="83"/>
        <end position="99"/>
    </location>
</feature>
<evidence type="ECO:0000313" key="20">
    <source>
        <dbReference type="EMBL" id="MBC2309963.1"/>
    </source>
</evidence>
<evidence type="ECO:0000256" key="1">
    <source>
        <dbReference type="ARBA" id="ARBA00004651"/>
    </source>
</evidence>
<dbReference type="Proteomes" id="UP000574104">
    <property type="component" value="Unassembled WGS sequence"/>
</dbReference>
<comment type="caution">
    <text evidence="7">The sequence shown here is derived from an EMBL/GenBank/DDBJ whole genome shotgun (WGS) entry which is preliminary data.</text>
</comment>
<dbReference type="GeneID" id="58717093"/>
<dbReference type="EMBL" id="JAARWW010000005">
    <property type="protein sequence ID" value="MBC2004559.1"/>
    <property type="molecule type" value="Genomic_DNA"/>
</dbReference>
<dbReference type="Proteomes" id="UP000546806">
    <property type="component" value="Unassembled WGS sequence"/>
</dbReference>
<protein>
    <submittedName>
        <fullName evidence="7 8">ABC transporter permease</fullName>
    </submittedName>
</protein>
<dbReference type="Pfam" id="PF02653">
    <property type="entry name" value="BPD_transp_2"/>
    <property type="match status" value="1"/>
</dbReference>
<dbReference type="AlphaFoldDB" id="A0A099WA13"/>
<keyword evidence="21" id="KW-1185">Reference proteome</keyword>
<evidence type="ECO:0000313" key="31">
    <source>
        <dbReference type="Proteomes" id="UP000565628"/>
    </source>
</evidence>
<evidence type="ECO:0000313" key="21">
    <source>
        <dbReference type="Proteomes" id="UP000029844"/>
    </source>
</evidence>
<dbReference type="Proteomes" id="UP000519573">
    <property type="component" value="Unassembled WGS sequence"/>
</dbReference>
<organism evidence="7 21">
    <name type="scientific">Listeria booriae</name>
    <dbReference type="NCBI Taxonomy" id="1552123"/>
    <lineage>
        <taxon>Bacteria</taxon>
        <taxon>Bacillati</taxon>
        <taxon>Bacillota</taxon>
        <taxon>Bacilli</taxon>
        <taxon>Bacillales</taxon>
        <taxon>Listeriaceae</taxon>
        <taxon>Listeria</taxon>
    </lineage>
</organism>
<evidence type="ECO:0000313" key="25">
    <source>
        <dbReference type="Proteomes" id="UP000541735"/>
    </source>
</evidence>
<keyword evidence="3 6" id="KW-0812">Transmembrane</keyword>
<keyword evidence="5 6" id="KW-0472">Membrane</keyword>
<dbReference type="EMBL" id="JAARRU010000001">
    <property type="protein sequence ID" value="MBC1563905.1"/>
    <property type="molecule type" value="Genomic_DNA"/>
</dbReference>
<evidence type="ECO:0000313" key="11">
    <source>
        <dbReference type="EMBL" id="MBC1615117.1"/>
    </source>
</evidence>
<dbReference type="Proteomes" id="UP000585696">
    <property type="component" value="Unassembled WGS sequence"/>
</dbReference>
<evidence type="ECO:0000256" key="3">
    <source>
        <dbReference type="ARBA" id="ARBA00022692"/>
    </source>
</evidence>